<proteinExistence type="predicted"/>
<feature type="region of interest" description="Disordered" evidence="1">
    <location>
        <begin position="58"/>
        <end position="86"/>
    </location>
</feature>
<dbReference type="EMBL" id="KV418904">
    <property type="protein sequence ID" value="KZP02159.1"/>
    <property type="molecule type" value="Genomic_DNA"/>
</dbReference>
<sequence>MLQFKHPPAGYTIARSDDDLGKQLEQLGRRVGTSNDPPIAEIESALQKYLSIEALPINKPSPTAEDKRAPAANGTYKRTPNWTPVS</sequence>
<organism evidence="2 3">
    <name type="scientific">Athelia psychrophila</name>
    <dbReference type="NCBI Taxonomy" id="1759441"/>
    <lineage>
        <taxon>Eukaryota</taxon>
        <taxon>Fungi</taxon>
        <taxon>Dikarya</taxon>
        <taxon>Basidiomycota</taxon>
        <taxon>Agaricomycotina</taxon>
        <taxon>Agaricomycetes</taxon>
        <taxon>Agaricomycetidae</taxon>
        <taxon>Atheliales</taxon>
        <taxon>Atheliaceae</taxon>
        <taxon>Athelia</taxon>
    </lineage>
</organism>
<name>A0A167SR25_9AGAM</name>
<feature type="compositionally biased region" description="Polar residues" evidence="1">
    <location>
        <begin position="76"/>
        <end position="86"/>
    </location>
</feature>
<evidence type="ECO:0000313" key="2">
    <source>
        <dbReference type="EMBL" id="KZP02159.1"/>
    </source>
</evidence>
<evidence type="ECO:0000256" key="1">
    <source>
        <dbReference type="SAM" id="MobiDB-lite"/>
    </source>
</evidence>
<dbReference type="Proteomes" id="UP000076532">
    <property type="component" value="Unassembled WGS sequence"/>
</dbReference>
<dbReference type="AlphaFoldDB" id="A0A167SR25"/>
<keyword evidence="3" id="KW-1185">Reference proteome</keyword>
<evidence type="ECO:0000313" key="3">
    <source>
        <dbReference type="Proteomes" id="UP000076532"/>
    </source>
</evidence>
<protein>
    <submittedName>
        <fullName evidence="2">Uncharacterized protein</fullName>
    </submittedName>
</protein>
<gene>
    <name evidence="2" type="ORF">FIBSPDRAFT_1056040</name>
</gene>
<accession>A0A167SR25</accession>
<reference evidence="2 3" key="1">
    <citation type="journal article" date="2016" name="Mol. Biol. Evol.">
        <title>Comparative Genomics of Early-Diverging Mushroom-Forming Fungi Provides Insights into the Origins of Lignocellulose Decay Capabilities.</title>
        <authorList>
            <person name="Nagy L.G."/>
            <person name="Riley R."/>
            <person name="Tritt A."/>
            <person name="Adam C."/>
            <person name="Daum C."/>
            <person name="Floudas D."/>
            <person name="Sun H."/>
            <person name="Yadav J.S."/>
            <person name="Pangilinan J."/>
            <person name="Larsson K.H."/>
            <person name="Matsuura K."/>
            <person name="Barry K."/>
            <person name="Labutti K."/>
            <person name="Kuo R."/>
            <person name="Ohm R.A."/>
            <person name="Bhattacharya S.S."/>
            <person name="Shirouzu T."/>
            <person name="Yoshinaga Y."/>
            <person name="Martin F.M."/>
            <person name="Grigoriev I.V."/>
            <person name="Hibbett D.S."/>
        </authorList>
    </citation>
    <scope>NUCLEOTIDE SEQUENCE [LARGE SCALE GENOMIC DNA]</scope>
    <source>
        <strain evidence="2 3">CBS 109695</strain>
    </source>
</reference>